<dbReference type="Pfam" id="PF02104">
    <property type="entry name" value="SURF1"/>
    <property type="match status" value="1"/>
</dbReference>
<keyword evidence="8" id="KW-1185">Reference proteome</keyword>
<evidence type="ECO:0000256" key="2">
    <source>
        <dbReference type="ARBA" id="ARBA00007165"/>
    </source>
</evidence>
<comment type="similarity">
    <text evidence="2 6">Belongs to the SURF1 family.</text>
</comment>
<feature type="transmembrane region" description="Helical" evidence="6">
    <location>
        <begin position="12"/>
        <end position="30"/>
    </location>
</feature>
<dbReference type="PANTHER" id="PTHR23427">
    <property type="entry name" value="SURFEIT LOCUS PROTEIN"/>
    <property type="match status" value="1"/>
</dbReference>
<dbReference type="InterPro" id="IPR002994">
    <property type="entry name" value="Surf1/Shy1"/>
</dbReference>
<dbReference type="RefSeq" id="WP_075074372.1">
    <property type="nucleotide sequence ID" value="NZ_DF967972.1"/>
</dbReference>
<accession>A0A0S7BHM6</accession>
<evidence type="ECO:0000256" key="6">
    <source>
        <dbReference type="RuleBase" id="RU363076"/>
    </source>
</evidence>
<proteinExistence type="inferred from homology"/>
<protein>
    <recommendedName>
        <fullName evidence="6">SURF1-like protein</fullName>
    </recommendedName>
</protein>
<comment type="caution">
    <text evidence="6">Lacks conserved residue(s) required for the propagation of feature annotation.</text>
</comment>
<gene>
    <name evidence="7" type="ORF">LARV_02963</name>
</gene>
<keyword evidence="4 6" id="KW-1133">Transmembrane helix</keyword>
<evidence type="ECO:0000313" key="7">
    <source>
        <dbReference type="EMBL" id="GAP15181.1"/>
    </source>
</evidence>
<dbReference type="PROSITE" id="PS50895">
    <property type="entry name" value="SURF1"/>
    <property type="match status" value="1"/>
</dbReference>
<keyword evidence="5 6" id="KW-0472">Membrane</keyword>
<comment type="subcellular location">
    <subcellularLocation>
        <location evidence="6">Cell membrane</location>
        <topology evidence="6">Multi-pass membrane protein</topology>
    </subcellularLocation>
    <subcellularLocation>
        <location evidence="1">Membrane</location>
    </subcellularLocation>
</comment>
<keyword evidence="6" id="KW-1003">Cell membrane</keyword>
<dbReference type="EMBL" id="DF967972">
    <property type="protein sequence ID" value="GAP15181.1"/>
    <property type="molecule type" value="Genomic_DNA"/>
</dbReference>
<evidence type="ECO:0000256" key="4">
    <source>
        <dbReference type="ARBA" id="ARBA00022989"/>
    </source>
</evidence>
<dbReference type="CDD" id="cd06662">
    <property type="entry name" value="SURF1"/>
    <property type="match status" value="1"/>
</dbReference>
<organism evidence="7">
    <name type="scientific">Longilinea arvoryzae</name>
    <dbReference type="NCBI Taxonomy" id="360412"/>
    <lineage>
        <taxon>Bacteria</taxon>
        <taxon>Bacillati</taxon>
        <taxon>Chloroflexota</taxon>
        <taxon>Anaerolineae</taxon>
        <taxon>Anaerolineales</taxon>
        <taxon>Anaerolineaceae</taxon>
        <taxon>Longilinea</taxon>
    </lineage>
</organism>
<evidence type="ECO:0000256" key="1">
    <source>
        <dbReference type="ARBA" id="ARBA00004370"/>
    </source>
</evidence>
<dbReference type="AlphaFoldDB" id="A0A0S7BHM6"/>
<reference evidence="7" key="1">
    <citation type="submission" date="2015-07" db="EMBL/GenBank/DDBJ databases">
        <title>Draft Genome Sequences of Anaerolinea thermolimosa IMO-1, Bellilinea caldifistulae GOMI-1, Leptolinea tardivitalis YMTK-2, Levilinea saccharolytica KIBI-1,Longilinea arvoryzae KOME-1, Previously Described as Members of the Anaerolineaceae (Chloroflexi).</title>
        <authorList>
            <person name="Sekiguchi Y."/>
            <person name="Ohashi A."/>
            <person name="Matsuura N."/>
            <person name="Tourlousse M.D."/>
        </authorList>
    </citation>
    <scope>NUCLEOTIDE SEQUENCE [LARGE SCALE GENOMIC DNA]</scope>
    <source>
        <strain evidence="7">KOME-1</strain>
    </source>
</reference>
<evidence type="ECO:0000313" key="8">
    <source>
        <dbReference type="Proteomes" id="UP000055060"/>
    </source>
</evidence>
<dbReference type="InterPro" id="IPR045214">
    <property type="entry name" value="Surf1/Surf4"/>
</dbReference>
<evidence type="ECO:0000256" key="3">
    <source>
        <dbReference type="ARBA" id="ARBA00022692"/>
    </source>
</evidence>
<keyword evidence="3 6" id="KW-0812">Transmembrane</keyword>
<name>A0A0S7BHM6_9CHLR</name>
<evidence type="ECO:0000256" key="5">
    <source>
        <dbReference type="ARBA" id="ARBA00023136"/>
    </source>
</evidence>
<sequence length="264" mass="29851">MKPVGFWSVRWILTTLLAIAGVGVLIRLGIWQLDRLAQRRVFNERVTAQLQASELDLTQNVDLGRQLYDMEYRSVVVRGEYDFSQEVLLRNQDYGGQLGFHVLTPLRIANSDQSVLVDRGWIPFDQAAPELRAQFQEPGQVVVRGVIRRPQTHPDFGGVPDPTLAPGETRLDAWNIVNLDRIRLQVAEPLLPVYIVQGPDPSWSGVPVRQMVMPEISEGPHMGYAMQWFTFAATLGLGYPFFVRKQLMRSTKLAENRVAGNESI</sequence>
<dbReference type="Proteomes" id="UP000055060">
    <property type="component" value="Unassembled WGS sequence"/>
</dbReference>
<dbReference type="STRING" id="360412.LARV_02963"/>
<dbReference type="GO" id="GO:0005886">
    <property type="term" value="C:plasma membrane"/>
    <property type="evidence" value="ECO:0007669"/>
    <property type="project" value="UniProtKB-SubCell"/>
</dbReference>
<dbReference type="PANTHER" id="PTHR23427:SF2">
    <property type="entry name" value="SURFEIT LOCUS PROTEIN 1"/>
    <property type="match status" value="1"/>
</dbReference>